<dbReference type="PANTHER" id="PTHR43798">
    <property type="entry name" value="MONOACYLGLYCEROL LIPASE"/>
    <property type="match status" value="1"/>
</dbReference>
<proteinExistence type="predicted"/>
<name>A0ABS2LG24_9CELL</name>
<dbReference type="SUPFAM" id="SSF53474">
    <property type="entry name" value="alpha/beta-Hydrolases"/>
    <property type="match status" value="1"/>
</dbReference>
<reference evidence="3 4" key="1">
    <citation type="submission" date="2021-01" db="EMBL/GenBank/DDBJ databases">
        <title>Sequencing the genomes of 1000 actinobacteria strains.</title>
        <authorList>
            <person name="Klenk H.-P."/>
        </authorList>
    </citation>
    <scope>NUCLEOTIDE SEQUENCE [LARGE SCALE GENOMIC DNA]</scope>
    <source>
        <strain evidence="3 4">DSM 46000</strain>
    </source>
</reference>
<dbReference type="RefSeq" id="WP_307822510.1">
    <property type="nucleotide sequence ID" value="NZ_BAAAVF010000004.1"/>
</dbReference>
<dbReference type="Proteomes" id="UP000698059">
    <property type="component" value="Unassembled WGS sequence"/>
</dbReference>
<dbReference type="InterPro" id="IPR050266">
    <property type="entry name" value="AB_hydrolase_sf"/>
</dbReference>
<evidence type="ECO:0000313" key="4">
    <source>
        <dbReference type="Proteomes" id="UP000698059"/>
    </source>
</evidence>
<keyword evidence="4" id="KW-1185">Reference proteome</keyword>
<dbReference type="EMBL" id="JAFBBO010000001">
    <property type="protein sequence ID" value="MBM7479376.1"/>
    <property type="molecule type" value="Genomic_DNA"/>
</dbReference>
<evidence type="ECO:0000259" key="2">
    <source>
        <dbReference type="Pfam" id="PF00561"/>
    </source>
</evidence>
<keyword evidence="1" id="KW-0378">Hydrolase</keyword>
<dbReference type="Gene3D" id="3.40.50.1820">
    <property type="entry name" value="alpha/beta hydrolase"/>
    <property type="match status" value="1"/>
</dbReference>
<dbReference type="PANTHER" id="PTHR43798:SF31">
    <property type="entry name" value="AB HYDROLASE SUPERFAMILY PROTEIN YCLE"/>
    <property type="match status" value="1"/>
</dbReference>
<feature type="domain" description="AB hydrolase-1" evidence="2">
    <location>
        <begin position="34"/>
        <end position="147"/>
    </location>
</feature>
<sequence>MTDTPAVSAAVPATIRSLRVPGAALHHEVRGQGPLVALVGAPMDADAFAPLADLLAADHTVLTTDPRGIHRSTVDDPDQDTPPEVRADDLARLLAGLDAGPATVVGSSGGAVTALALAQSHPDLVRTVVAHEAPLDALMPDRERLHAATRELVADHRAGDVVGAWRKFFAVGDIAVPDGMVEHMFGGERDPQQVADERFWFAHDLLGTTLFEPDVEALRASPVRVVVGVGEDSTGQLCDRTSSALAALLGTTTTLFPGDHTGFVDDPSAFAQRLRTVLRTA</sequence>
<protein>
    <submittedName>
        <fullName evidence="3">Pimeloyl-ACP methyl ester carboxylesterase</fullName>
    </submittedName>
</protein>
<evidence type="ECO:0000256" key="1">
    <source>
        <dbReference type="ARBA" id="ARBA00022801"/>
    </source>
</evidence>
<comment type="caution">
    <text evidence="3">The sequence shown here is derived from an EMBL/GenBank/DDBJ whole genome shotgun (WGS) entry which is preliminary data.</text>
</comment>
<accession>A0ABS2LG24</accession>
<gene>
    <name evidence="3" type="ORF">JOD49_002296</name>
</gene>
<evidence type="ECO:0000313" key="3">
    <source>
        <dbReference type="EMBL" id="MBM7479376.1"/>
    </source>
</evidence>
<organism evidence="3 4">
    <name type="scientific">Oerskovia jenensis</name>
    <dbReference type="NCBI Taxonomy" id="162169"/>
    <lineage>
        <taxon>Bacteria</taxon>
        <taxon>Bacillati</taxon>
        <taxon>Actinomycetota</taxon>
        <taxon>Actinomycetes</taxon>
        <taxon>Micrococcales</taxon>
        <taxon>Cellulomonadaceae</taxon>
        <taxon>Oerskovia</taxon>
    </lineage>
</organism>
<dbReference type="Pfam" id="PF00561">
    <property type="entry name" value="Abhydrolase_1"/>
    <property type="match status" value="1"/>
</dbReference>
<dbReference type="InterPro" id="IPR000073">
    <property type="entry name" value="AB_hydrolase_1"/>
</dbReference>
<dbReference type="InterPro" id="IPR029058">
    <property type="entry name" value="AB_hydrolase_fold"/>
</dbReference>